<organism evidence="1 2">
    <name type="scientific">Bacillus mycoides</name>
    <dbReference type="NCBI Taxonomy" id="1405"/>
    <lineage>
        <taxon>Bacteria</taxon>
        <taxon>Bacillati</taxon>
        <taxon>Bacillota</taxon>
        <taxon>Bacilli</taxon>
        <taxon>Bacillales</taxon>
        <taxon>Bacillaceae</taxon>
        <taxon>Bacillus</taxon>
        <taxon>Bacillus cereus group</taxon>
    </lineage>
</organism>
<dbReference type="RefSeq" id="WP_081338243.1">
    <property type="nucleotide sequence ID" value="NZ_LXLT01000093.1"/>
</dbReference>
<proteinExistence type="predicted"/>
<accession>A0A1E8AYR4</accession>
<evidence type="ECO:0000313" key="1">
    <source>
        <dbReference type="EMBL" id="OFD70367.1"/>
    </source>
</evidence>
<name>A0A1E8AYR4_BACMY</name>
<comment type="caution">
    <text evidence="1">The sequence shown here is derived from an EMBL/GenBank/DDBJ whole genome shotgun (WGS) entry which is preliminary data.</text>
</comment>
<dbReference type="AlphaFoldDB" id="A0A1E8AYR4"/>
<sequence length="119" mass="14362">MLYNISKALRKGEVYIKIIQDFTEPYFKTVGEQSKAYRVIGCKDGKEKHFPITFKTLKRARIFNYRYACENPEWLNRNGDISEYNVKMGRPEYKNIWHDHVIENVCKKYTDFDSWEINH</sequence>
<dbReference type="Proteomes" id="UP000175706">
    <property type="component" value="Unassembled WGS sequence"/>
</dbReference>
<protein>
    <submittedName>
        <fullName evidence="1">Uncharacterized protein</fullName>
    </submittedName>
</protein>
<gene>
    <name evidence="1" type="ORF">BWGOE8_56470</name>
</gene>
<dbReference type="PATRIC" id="fig|86662.25.peg.5825"/>
<reference evidence="1 2" key="1">
    <citation type="submission" date="2016-05" db="EMBL/GenBank/DDBJ databases">
        <title>Bacillus thuringiensis and Bacillus weihenstephanensis as novel biocontrol agents of wilt causing Verticillium species.</title>
        <authorList>
            <person name="Hollensteiner J."/>
            <person name="Wemheuer F."/>
            <person name="Harting R."/>
            <person name="Kolarzyk A."/>
            <person name="Diaz-Valerio S."/>
            <person name="Poehlein A."/>
            <person name="Brzuszkiewicz E."/>
            <person name="Nesemann K."/>
            <person name="Braus-Stromeyer S."/>
            <person name="Braus G."/>
            <person name="Daniel R."/>
            <person name="Liesegang H."/>
        </authorList>
    </citation>
    <scope>NUCLEOTIDE SEQUENCE [LARGE SCALE GENOMIC DNA]</scope>
    <source>
        <strain evidence="1 2">GOE8</strain>
    </source>
</reference>
<dbReference type="EMBL" id="LXLT01000093">
    <property type="protein sequence ID" value="OFD70367.1"/>
    <property type="molecule type" value="Genomic_DNA"/>
</dbReference>
<evidence type="ECO:0000313" key="2">
    <source>
        <dbReference type="Proteomes" id="UP000175706"/>
    </source>
</evidence>